<dbReference type="Proteomes" id="UP000606935">
    <property type="component" value="Unassembled WGS sequence"/>
</dbReference>
<dbReference type="InterPro" id="IPR011047">
    <property type="entry name" value="Quinoprotein_ADH-like_sf"/>
</dbReference>
<organism evidence="1 2">
    <name type="scientific">Bowmanella pacifica</name>
    <dbReference type="NCBI Taxonomy" id="502051"/>
    <lineage>
        <taxon>Bacteria</taxon>
        <taxon>Pseudomonadati</taxon>
        <taxon>Pseudomonadota</taxon>
        <taxon>Gammaproteobacteria</taxon>
        <taxon>Alteromonadales</taxon>
        <taxon>Alteromonadaceae</taxon>
        <taxon>Bowmanella</taxon>
    </lineage>
</organism>
<comment type="caution">
    <text evidence="1">The sequence shown here is derived from an EMBL/GenBank/DDBJ whole genome shotgun (WGS) entry which is preliminary data.</text>
</comment>
<proteinExistence type="predicted"/>
<reference evidence="1" key="1">
    <citation type="journal article" date="2014" name="Int. J. Syst. Evol. Microbiol.">
        <title>Complete genome sequence of Corynebacterium casei LMG S-19264T (=DSM 44701T), isolated from a smear-ripened cheese.</title>
        <authorList>
            <consortium name="US DOE Joint Genome Institute (JGI-PGF)"/>
            <person name="Walter F."/>
            <person name="Albersmeier A."/>
            <person name="Kalinowski J."/>
            <person name="Ruckert C."/>
        </authorList>
    </citation>
    <scope>NUCLEOTIDE SEQUENCE</scope>
    <source>
        <strain evidence="1">CGMCC 1.7086</strain>
    </source>
</reference>
<evidence type="ECO:0000313" key="2">
    <source>
        <dbReference type="Proteomes" id="UP000606935"/>
    </source>
</evidence>
<protein>
    <submittedName>
        <fullName evidence="1">Uncharacterized protein</fullName>
    </submittedName>
</protein>
<dbReference type="SUPFAM" id="SSF50998">
    <property type="entry name" value="Quinoprotein alcohol dehydrogenase-like"/>
    <property type="match status" value="1"/>
</dbReference>
<dbReference type="EMBL" id="BMLS01000001">
    <property type="protein sequence ID" value="GGO65424.1"/>
    <property type="molecule type" value="Genomic_DNA"/>
</dbReference>
<accession>A0A917YUY0</accession>
<keyword evidence="2" id="KW-1185">Reference proteome</keyword>
<name>A0A917YUY0_9ALTE</name>
<evidence type="ECO:0000313" key="1">
    <source>
        <dbReference type="EMBL" id="GGO65424.1"/>
    </source>
</evidence>
<gene>
    <name evidence="1" type="ORF">GCM10010982_07200</name>
</gene>
<reference evidence="1" key="2">
    <citation type="submission" date="2020-09" db="EMBL/GenBank/DDBJ databases">
        <authorList>
            <person name="Sun Q."/>
            <person name="Zhou Y."/>
        </authorList>
    </citation>
    <scope>NUCLEOTIDE SEQUENCE</scope>
    <source>
        <strain evidence="1">CGMCC 1.7086</strain>
    </source>
</reference>
<dbReference type="InterPro" id="IPR015943">
    <property type="entry name" value="WD40/YVTN_repeat-like_dom_sf"/>
</dbReference>
<dbReference type="Gene3D" id="2.130.10.10">
    <property type="entry name" value="YVTN repeat-like/Quinoprotein amine dehydrogenase"/>
    <property type="match status" value="2"/>
</dbReference>
<dbReference type="AlphaFoldDB" id="A0A917YUY0"/>
<sequence>MGISAQPVWTAEPQAGYQINSTAISNNGQVCVLGTSEEYGNGDFSVCCYDQSGTLLWQDKIGEDIYQGVYWVTVSGNGRYAAAGGTLSHQDTNSGFLYAYDSTTGKRLLDLPTQSRVNQVALSDTGETLIAVAGNKLLLCILKNGQYQLADQYSYTDQYCQSCQLSADGRTAVVATTRSYEVTQGAAGTVGHFPIRADKLQCPELYQADAGLQRVAITYDGTWWAAASHNGQALAFSLERPAQPAWQYQPKDLMLSVAYAIAIQKGNDGSVYLVCGANLAEQSHGCLFCVKSGARLPCVPAPLWQKNTQYDPNPGVNMDSQAIYVTATDGQPEASGQETPGNFYLIDVLSGKTCWQVPTSLMNWPMAIGADASAIFGASDNGTAYYWSAS</sequence>
<dbReference type="RefSeq" id="WP_188690388.1">
    <property type="nucleotide sequence ID" value="NZ_BMLS01000001.1"/>
</dbReference>